<gene>
    <name evidence="2" type="ORF">PBT88_08190</name>
</gene>
<dbReference type="EMBL" id="CP115174">
    <property type="protein sequence ID" value="WBO24077.1"/>
    <property type="molecule type" value="Genomic_DNA"/>
</dbReference>
<dbReference type="Proteomes" id="UP001210865">
    <property type="component" value="Chromosome"/>
</dbReference>
<proteinExistence type="predicted"/>
<evidence type="ECO:0000256" key="1">
    <source>
        <dbReference type="SAM" id="MobiDB-lite"/>
    </source>
</evidence>
<feature type="region of interest" description="Disordered" evidence="1">
    <location>
        <begin position="1"/>
        <end position="81"/>
    </location>
</feature>
<feature type="region of interest" description="Disordered" evidence="1">
    <location>
        <begin position="130"/>
        <end position="149"/>
    </location>
</feature>
<accession>A0ABY7NSD0</accession>
<name>A0ABY7NSD0_9SPHN</name>
<reference evidence="2 3" key="1">
    <citation type="submission" date="2022-12" db="EMBL/GenBank/DDBJ databases">
        <title>Sphingomonas abieness sp. nov., an endophytic bacterium isolated from Abies koreana.</title>
        <authorList>
            <person name="Jiang L."/>
            <person name="Lee J."/>
        </authorList>
    </citation>
    <scope>NUCLEOTIDE SEQUENCE [LARGE SCALE GENOMIC DNA]</scope>
    <source>
        <strain evidence="3">PAMB 00755</strain>
    </source>
</reference>
<keyword evidence="3" id="KW-1185">Reference proteome</keyword>
<dbReference type="RefSeq" id="WP_270078706.1">
    <property type="nucleotide sequence ID" value="NZ_CP115174.1"/>
</dbReference>
<organism evidence="2 3">
    <name type="scientific">Sphingomonas abietis</name>
    <dbReference type="NCBI Taxonomy" id="3012344"/>
    <lineage>
        <taxon>Bacteria</taxon>
        <taxon>Pseudomonadati</taxon>
        <taxon>Pseudomonadota</taxon>
        <taxon>Alphaproteobacteria</taxon>
        <taxon>Sphingomonadales</taxon>
        <taxon>Sphingomonadaceae</taxon>
        <taxon>Sphingomonas</taxon>
    </lineage>
</organism>
<sequence length="227" mass="23771">MRDNKAFASLSSGLLARKGQARPAMRPQGYGFGTGSAEDLGWNDMGHDVPPPAPRAVTPKLPSSLAGPPLAPASPVDTPVEPPVVVRQQEEIAREFAAPAEPVLVEPVVATPPVEVTSVVAASVVDEAVAETSAPATPEPKTKTKTTKPAGKTVVTNKVAPKAVARRSEGRKAAFTLRLDADRHLRLRLACAVQNRSAQLLVIAALDQLLESLPDVARLADSLPAQN</sequence>
<feature type="compositionally biased region" description="Low complexity" evidence="1">
    <location>
        <begin position="59"/>
        <end position="81"/>
    </location>
</feature>
<evidence type="ECO:0000313" key="3">
    <source>
        <dbReference type="Proteomes" id="UP001210865"/>
    </source>
</evidence>
<dbReference type="InterPro" id="IPR010985">
    <property type="entry name" value="Ribbon_hlx_hlx"/>
</dbReference>
<dbReference type="SUPFAM" id="SSF47598">
    <property type="entry name" value="Ribbon-helix-helix"/>
    <property type="match status" value="1"/>
</dbReference>
<evidence type="ECO:0000313" key="2">
    <source>
        <dbReference type="EMBL" id="WBO24077.1"/>
    </source>
</evidence>
<protein>
    <submittedName>
        <fullName evidence="2">Uncharacterized protein</fullName>
    </submittedName>
</protein>